<proteinExistence type="predicted"/>
<dbReference type="Proteomes" id="UP000478995">
    <property type="component" value="Unassembled WGS sequence"/>
</dbReference>
<comment type="caution">
    <text evidence="1">The sequence shown here is derived from an EMBL/GenBank/DDBJ whole genome shotgun (WGS) entry which is preliminary data.</text>
</comment>
<evidence type="ECO:0000313" key="2">
    <source>
        <dbReference type="Proteomes" id="UP000478995"/>
    </source>
</evidence>
<protein>
    <submittedName>
        <fullName evidence="1">Uncharacterized protein</fullName>
    </submittedName>
</protein>
<reference evidence="1 2" key="1">
    <citation type="submission" date="2019-04" db="EMBL/GenBank/DDBJ databases">
        <title>Genome sequencing of Clostridium botulinum Groups I-IV and Clostridium butyricum.</title>
        <authorList>
            <person name="Brunt J."/>
            <person name="Van Vliet A.H.M."/>
            <person name="Stringer S.C."/>
            <person name="Carter A.T."/>
            <person name="Peck M.W."/>
        </authorList>
    </citation>
    <scope>NUCLEOTIDE SEQUENCE [LARGE SCALE GENOMIC DNA]</scope>
    <source>
        <strain evidence="1 2">IFR 18/037</strain>
    </source>
</reference>
<accession>A0A6B3Z3Z1</accession>
<evidence type="ECO:0000313" key="1">
    <source>
        <dbReference type="EMBL" id="NFG18113.1"/>
    </source>
</evidence>
<gene>
    <name evidence="1" type="ORF">FC794_15270</name>
</gene>
<dbReference type="AlphaFoldDB" id="A0A6B3Z3Z1"/>
<name>A0A6B3Z3Z1_CLOBO</name>
<organism evidence="1 2">
    <name type="scientific">Clostridium botulinum</name>
    <dbReference type="NCBI Taxonomy" id="1491"/>
    <lineage>
        <taxon>Bacteria</taxon>
        <taxon>Bacillati</taxon>
        <taxon>Bacillota</taxon>
        <taxon>Clostridia</taxon>
        <taxon>Eubacteriales</taxon>
        <taxon>Clostridiaceae</taxon>
        <taxon>Clostridium</taxon>
    </lineage>
</organism>
<dbReference type="EMBL" id="SWOY01000007">
    <property type="protein sequence ID" value="NFG18113.1"/>
    <property type="molecule type" value="Genomic_DNA"/>
</dbReference>
<sequence length="46" mass="5827">MLRVGFCYVFTRIKVFRDFYLICYKIHILYNHLDGFRYIINIKRYT</sequence>